<feature type="compositionally biased region" description="Low complexity" evidence="1">
    <location>
        <begin position="1"/>
        <end position="14"/>
    </location>
</feature>
<feature type="region of interest" description="Disordered" evidence="1">
    <location>
        <begin position="1"/>
        <end position="20"/>
    </location>
</feature>
<dbReference type="KEGG" id="vg:2846131"/>
<evidence type="ECO:0000256" key="1">
    <source>
        <dbReference type="SAM" id="MobiDB-lite"/>
    </source>
</evidence>
<evidence type="ECO:0000313" key="3">
    <source>
        <dbReference type="Proteomes" id="UP000001245"/>
    </source>
</evidence>
<evidence type="ECO:0000313" key="2">
    <source>
        <dbReference type="EMBL" id="AAT36761.1"/>
    </source>
</evidence>
<dbReference type="RefSeq" id="YP_024799.1">
    <property type="nucleotide sequence ID" value="NC_005885.1"/>
</dbReference>
<gene>
    <name evidence="2" type="primary">pas13</name>
</gene>
<dbReference type="EMBL" id="AY576796">
    <property type="protein sequence ID" value="AAT36761.1"/>
    <property type="molecule type" value="Genomic_DNA"/>
</dbReference>
<accession>Q6J818</accession>
<reference evidence="2 3" key="1">
    <citation type="journal article" date="2004" name="Virus Genes">
        <title>The genome of phiAsp2, an actinoplanes infecting phage.</title>
        <authorList>
            <person name="Jarling M."/>
            <person name="Bartkowiak K."/>
            <person name="Pape H."/>
            <person name="Meinhardt F."/>
        </authorList>
    </citation>
    <scope>NUCLEOTIDE SEQUENCE</scope>
</reference>
<protein>
    <submittedName>
        <fullName evidence="2">Pas13</fullName>
    </submittedName>
</protein>
<keyword evidence="3" id="KW-1185">Reference proteome</keyword>
<name>Q6J818_9CAUD</name>
<dbReference type="GeneID" id="2846131"/>
<organism evidence="2 3">
    <name type="scientific">Actinoplanes phage phiAsp2</name>
    <dbReference type="NCBI Taxonomy" id="279303"/>
    <lineage>
        <taxon>Viruses</taxon>
        <taxon>Duplodnaviria</taxon>
        <taxon>Heunggongvirae</taxon>
        <taxon>Uroviricota</taxon>
        <taxon>Caudoviricetes</taxon>
        <taxon>Aspduovirus</taxon>
        <taxon>Aspduovirus Asp2</taxon>
    </lineage>
</organism>
<sequence>MSSAIVAPSPAIPAESPPPRCAETSPALLLTLHSHPCNVLSIRPARTEEITMATTTRERNYTKNPHTARFLQTFHSAIGSNGINYREGIVTETEALELEANQDVDLLDLVEDKDVVDLRTEGQARFMEDLIGRLTQLDPATGETARTYTLGMTEHGKWTSGRDGNASAWIDRMIQKERALKAAAPAAPKVATPEIPAGRYAIVDGEVKCYSLEYGKEGTKWAGFTFLNRISSDDRFPIRNGAEKARILAAIAADVEAASILAGHTLRQCRRCARTLSDTKNPYFSVALGPECGTK</sequence>
<dbReference type="Proteomes" id="UP000001245">
    <property type="component" value="Segment"/>
</dbReference>
<proteinExistence type="predicted"/>